<evidence type="ECO:0000259" key="14">
    <source>
        <dbReference type="PROSITE" id="PS50972"/>
    </source>
</evidence>
<dbReference type="PROSITE" id="PS00793">
    <property type="entry name" value="DHPS_2"/>
    <property type="match status" value="1"/>
</dbReference>
<keyword evidence="8 13" id="KW-0479">Metal-binding</keyword>
<dbReference type="PANTHER" id="PTHR20941:SF1">
    <property type="entry name" value="FOLIC ACID SYNTHESIS PROTEIN FOL1"/>
    <property type="match status" value="1"/>
</dbReference>
<sequence length="288" mass="31097">MNIIEHQPAVRTVQLSGGVTLELGRRTLIMGILNATPDSFSDGGSYANVSAAVERAKQMAEEGADIIDIGGESTRPGFTPVSEEEEISRVVPVIRALREALPQMALSIDTYKAETARHALEAGAHIVNDIWALQYSPEMAKVVAEFGCPVIVNHNRPERDYTDFVADVLADLQESVRIAHEAGVRDEQIWLDPGIGFAKDYAENIAMMGRLSDLAALGYPVLLGTSRKGFIGQALGGVPVNDRVEGTAATVTLGIAQGCGIVRVHDVRAMKRTAMMTDAIVYRDRQRG</sequence>
<evidence type="ECO:0000256" key="8">
    <source>
        <dbReference type="ARBA" id="ARBA00022723"/>
    </source>
</evidence>
<dbReference type="InterPro" id="IPR045031">
    <property type="entry name" value="DHP_synth-like"/>
</dbReference>
<evidence type="ECO:0000256" key="5">
    <source>
        <dbReference type="ARBA" id="ARBA00012458"/>
    </source>
</evidence>
<comment type="cofactor">
    <cofactor evidence="2 13">
        <name>Mg(2+)</name>
        <dbReference type="ChEBI" id="CHEBI:18420"/>
    </cofactor>
</comment>
<keyword evidence="9 13" id="KW-0460">Magnesium</keyword>
<keyword evidence="10 13" id="KW-0289">Folate biosynthesis</keyword>
<dbReference type="PROSITE" id="PS00792">
    <property type="entry name" value="DHPS_1"/>
    <property type="match status" value="1"/>
</dbReference>
<comment type="caution">
    <text evidence="15">The sequence shown here is derived from an EMBL/GenBank/DDBJ whole genome shotgun (WGS) entry which is preliminary data.</text>
</comment>
<dbReference type="GO" id="GO:0004156">
    <property type="term" value="F:dihydropteroate synthase activity"/>
    <property type="evidence" value="ECO:0007669"/>
    <property type="project" value="UniProtKB-EC"/>
</dbReference>
<dbReference type="Proteomes" id="UP000246635">
    <property type="component" value="Unassembled WGS sequence"/>
</dbReference>
<dbReference type="GO" id="GO:0046872">
    <property type="term" value="F:metal ion binding"/>
    <property type="evidence" value="ECO:0007669"/>
    <property type="project" value="UniProtKB-KW"/>
</dbReference>
<dbReference type="NCBIfam" id="TIGR01496">
    <property type="entry name" value="DHPS"/>
    <property type="match status" value="1"/>
</dbReference>
<dbReference type="PROSITE" id="PS50972">
    <property type="entry name" value="PTERIN_BINDING"/>
    <property type="match status" value="1"/>
</dbReference>
<evidence type="ECO:0000256" key="2">
    <source>
        <dbReference type="ARBA" id="ARBA00001946"/>
    </source>
</evidence>
<comment type="pathway">
    <text evidence="3 13">Cofactor biosynthesis; tetrahydrofolate biosynthesis; 7,8-dihydrofolate from 2-amino-4-hydroxy-6-hydroxymethyl-7,8-dihydropteridine diphosphate and 4-aminobenzoate: step 1/2.</text>
</comment>
<dbReference type="InterPro" id="IPR000489">
    <property type="entry name" value="Pterin-binding_dom"/>
</dbReference>
<dbReference type="EC" id="2.5.1.15" evidence="5 13"/>
<dbReference type="AlphaFoldDB" id="A0A2V2YXC4"/>
<comment type="function">
    <text evidence="12 13">Catalyzes the condensation of para-aminobenzoate (pABA) with 6-hydroxymethyl-7,8-dihydropterin diphosphate (DHPt-PP) to form 7,8-dihydropteroate (H2Pte), the immediate precursor of folate derivatives.</text>
</comment>
<dbReference type="InterPro" id="IPR011005">
    <property type="entry name" value="Dihydropteroate_synth-like_sf"/>
</dbReference>
<organism evidence="15 16">
    <name type="scientific">Paenibacillus cellulosilyticus</name>
    <dbReference type="NCBI Taxonomy" id="375489"/>
    <lineage>
        <taxon>Bacteria</taxon>
        <taxon>Bacillati</taxon>
        <taxon>Bacillota</taxon>
        <taxon>Bacilli</taxon>
        <taxon>Bacillales</taxon>
        <taxon>Paenibacillaceae</taxon>
        <taxon>Paenibacillus</taxon>
    </lineage>
</organism>
<evidence type="ECO:0000256" key="11">
    <source>
        <dbReference type="ARBA" id="ARBA00030193"/>
    </source>
</evidence>
<evidence type="ECO:0000256" key="6">
    <source>
        <dbReference type="ARBA" id="ARBA00016919"/>
    </source>
</evidence>
<dbReference type="InterPro" id="IPR006390">
    <property type="entry name" value="DHP_synth_dom"/>
</dbReference>
<dbReference type="Pfam" id="PF00809">
    <property type="entry name" value="Pterin_bind"/>
    <property type="match status" value="1"/>
</dbReference>
<name>A0A2V2YXC4_9BACL</name>
<dbReference type="GO" id="GO:0046654">
    <property type="term" value="P:tetrahydrofolate biosynthetic process"/>
    <property type="evidence" value="ECO:0007669"/>
    <property type="project" value="UniProtKB-UniPathway"/>
</dbReference>
<evidence type="ECO:0000256" key="1">
    <source>
        <dbReference type="ARBA" id="ARBA00000012"/>
    </source>
</evidence>
<evidence type="ECO:0000256" key="7">
    <source>
        <dbReference type="ARBA" id="ARBA00022679"/>
    </source>
</evidence>
<evidence type="ECO:0000313" key="15">
    <source>
        <dbReference type="EMBL" id="PWV96020.1"/>
    </source>
</evidence>
<accession>A0A2V2YXC4</accession>
<keyword evidence="16" id="KW-1185">Reference proteome</keyword>
<dbReference type="SUPFAM" id="SSF51717">
    <property type="entry name" value="Dihydropteroate synthetase-like"/>
    <property type="match status" value="1"/>
</dbReference>
<evidence type="ECO:0000256" key="3">
    <source>
        <dbReference type="ARBA" id="ARBA00004763"/>
    </source>
</evidence>
<evidence type="ECO:0000313" key="16">
    <source>
        <dbReference type="Proteomes" id="UP000246635"/>
    </source>
</evidence>
<keyword evidence="7 13" id="KW-0808">Transferase</keyword>
<evidence type="ECO:0000256" key="4">
    <source>
        <dbReference type="ARBA" id="ARBA00009503"/>
    </source>
</evidence>
<feature type="domain" description="Pterin-binding" evidence="14">
    <location>
        <begin position="27"/>
        <end position="276"/>
    </location>
</feature>
<evidence type="ECO:0000256" key="10">
    <source>
        <dbReference type="ARBA" id="ARBA00022909"/>
    </source>
</evidence>
<protein>
    <recommendedName>
        <fullName evidence="6 13">Dihydropteroate synthase</fullName>
        <shortName evidence="13">DHPS</shortName>
        <ecNumber evidence="5 13">2.5.1.15</ecNumber>
    </recommendedName>
    <alternativeName>
        <fullName evidence="11 13">Dihydropteroate pyrophosphorylase</fullName>
    </alternativeName>
</protein>
<evidence type="ECO:0000256" key="12">
    <source>
        <dbReference type="ARBA" id="ARBA00053449"/>
    </source>
</evidence>
<comment type="catalytic activity">
    <reaction evidence="1">
        <text>(7,8-dihydropterin-6-yl)methyl diphosphate + 4-aminobenzoate = 7,8-dihydropteroate + diphosphate</text>
        <dbReference type="Rhea" id="RHEA:19949"/>
        <dbReference type="ChEBI" id="CHEBI:17836"/>
        <dbReference type="ChEBI" id="CHEBI:17839"/>
        <dbReference type="ChEBI" id="CHEBI:33019"/>
        <dbReference type="ChEBI" id="CHEBI:72950"/>
        <dbReference type="EC" id="2.5.1.15"/>
    </reaction>
</comment>
<comment type="similarity">
    <text evidence="4 13">Belongs to the DHPS family.</text>
</comment>
<gene>
    <name evidence="15" type="ORF">DFQ01_12398</name>
</gene>
<dbReference type="GO" id="GO:0046656">
    <property type="term" value="P:folic acid biosynthetic process"/>
    <property type="evidence" value="ECO:0007669"/>
    <property type="project" value="UniProtKB-KW"/>
</dbReference>
<dbReference type="UniPathway" id="UPA00077">
    <property type="reaction ID" value="UER00156"/>
</dbReference>
<reference evidence="15 16" key="1">
    <citation type="submission" date="2018-05" db="EMBL/GenBank/DDBJ databases">
        <title>Genomic Encyclopedia of Type Strains, Phase III (KMG-III): the genomes of soil and plant-associated and newly described type strains.</title>
        <authorList>
            <person name="Whitman W."/>
        </authorList>
    </citation>
    <scope>NUCLEOTIDE SEQUENCE [LARGE SCALE GENOMIC DNA]</scope>
    <source>
        <strain evidence="15 16">CECT 5696</strain>
    </source>
</reference>
<evidence type="ECO:0000256" key="13">
    <source>
        <dbReference type="RuleBase" id="RU361205"/>
    </source>
</evidence>
<proteinExistence type="inferred from homology"/>
<evidence type="ECO:0000256" key="9">
    <source>
        <dbReference type="ARBA" id="ARBA00022842"/>
    </source>
</evidence>
<dbReference type="CDD" id="cd00739">
    <property type="entry name" value="DHPS"/>
    <property type="match status" value="1"/>
</dbReference>
<dbReference type="Gene3D" id="3.20.20.20">
    <property type="entry name" value="Dihydropteroate synthase-like"/>
    <property type="match status" value="1"/>
</dbReference>
<dbReference type="PANTHER" id="PTHR20941">
    <property type="entry name" value="FOLATE SYNTHESIS PROTEINS"/>
    <property type="match status" value="1"/>
</dbReference>
<dbReference type="GO" id="GO:0005829">
    <property type="term" value="C:cytosol"/>
    <property type="evidence" value="ECO:0007669"/>
    <property type="project" value="TreeGrafter"/>
</dbReference>
<dbReference type="FunFam" id="3.20.20.20:FF:000006">
    <property type="entry name" value="Dihydropteroate synthase"/>
    <property type="match status" value="1"/>
</dbReference>
<dbReference type="EMBL" id="QGTQ01000023">
    <property type="protein sequence ID" value="PWV96020.1"/>
    <property type="molecule type" value="Genomic_DNA"/>
</dbReference>